<dbReference type="PANTHER" id="PTHR43736">
    <property type="entry name" value="ADP-RIBOSE PYROPHOSPHATASE"/>
    <property type="match status" value="1"/>
</dbReference>
<keyword evidence="2" id="KW-0378">Hydrolase</keyword>
<comment type="similarity">
    <text evidence="1">Belongs to the Nudix hydrolase family.</text>
</comment>
<evidence type="ECO:0000259" key="3">
    <source>
        <dbReference type="PROSITE" id="PS51462"/>
    </source>
</evidence>
<dbReference type="PANTHER" id="PTHR43736:SF1">
    <property type="entry name" value="DIHYDRONEOPTERIN TRIPHOSPHATE DIPHOSPHATASE"/>
    <property type="match status" value="1"/>
</dbReference>
<dbReference type="AlphaFoldDB" id="A0A1H5ZLI6"/>
<dbReference type="RefSeq" id="WP_093358561.1">
    <property type="nucleotide sequence ID" value="NZ_FNVB01000003.1"/>
</dbReference>
<evidence type="ECO:0000313" key="5">
    <source>
        <dbReference type="EMBL" id="SFF20954.1"/>
    </source>
</evidence>
<dbReference type="PROSITE" id="PS51462">
    <property type="entry name" value="NUDIX"/>
    <property type="match status" value="1"/>
</dbReference>
<dbReference type="SMR" id="A0A1H5ZLI6"/>
<reference evidence="6 7" key="1">
    <citation type="submission" date="2016-10" db="EMBL/GenBank/DDBJ databases">
        <authorList>
            <person name="Varghese N."/>
            <person name="Submissions S."/>
        </authorList>
    </citation>
    <scope>NUCLEOTIDE SEQUENCE [LARGE SCALE GENOMIC DNA]</scope>
    <source>
        <strain evidence="7">ATCC 20501</strain>
        <strain evidence="5 6">CGMCC 4.3529</strain>
    </source>
</reference>
<dbReference type="SUPFAM" id="SSF55811">
    <property type="entry name" value="Nudix"/>
    <property type="match status" value="1"/>
</dbReference>
<accession>A0A1H5ZLI6</accession>
<evidence type="ECO:0000313" key="6">
    <source>
        <dbReference type="Proteomes" id="UP000199690"/>
    </source>
</evidence>
<proteinExistence type="inferred from homology"/>
<accession>A0A1I2GSN8</accession>
<dbReference type="InterPro" id="IPR000086">
    <property type="entry name" value="NUDIX_hydrolase_dom"/>
</dbReference>
<reference evidence="4" key="2">
    <citation type="submission" date="2016-10" db="EMBL/GenBank/DDBJ databases">
        <authorList>
            <person name="de Groot N.N."/>
        </authorList>
    </citation>
    <scope>NUCLEOTIDE SEQUENCE [LARGE SCALE GENOMIC DNA]</scope>
    <source>
        <strain evidence="4">ATCC 20501</strain>
    </source>
</reference>
<evidence type="ECO:0000256" key="1">
    <source>
        <dbReference type="ARBA" id="ARBA00005582"/>
    </source>
</evidence>
<dbReference type="Proteomes" id="UP000199690">
    <property type="component" value="Unassembled WGS sequence"/>
</dbReference>
<dbReference type="Pfam" id="PF00293">
    <property type="entry name" value="NUDIX"/>
    <property type="match status" value="1"/>
</dbReference>
<sequence length="144" mass="15516">MSQIDSTALTGRDARDGIEQQVVGAVICHAGKFLVVRRPTTDFRGGTWELPSGKIEPGEDLLAASHREAAEETGLKIEAVSGYLGAFEYLSGSGKRTRQHTTTSTEDVVLTEHDAHAWSADPDEYPVSSEVRTLIAEALEMTAS</sequence>
<keyword evidence="6" id="KW-1185">Reference proteome</keyword>
<dbReference type="EMBL" id="FNVB01000003">
    <property type="protein sequence ID" value="SEG36990.1"/>
    <property type="molecule type" value="Genomic_DNA"/>
</dbReference>
<dbReference type="Proteomes" id="UP000236729">
    <property type="component" value="Unassembled WGS sequence"/>
</dbReference>
<gene>
    <name evidence="4" type="ORF">SAMN02982929_01870</name>
    <name evidence="5" type="ORF">SAMN05216506_12227</name>
</gene>
<organism evidence="4 7">
    <name type="scientific">Saccharopolyspora kobensis</name>
    <dbReference type="NCBI Taxonomy" id="146035"/>
    <lineage>
        <taxon>Bacteria</taxon>
        <taxon>Bacillati</taxon>
        <taxon>Actinomycetota</taxon>
        <taxon>Actinomycetes</taxon>
        <taxon>Pseudonocardiales</taxon>
        <taxon>Pseudonocardiaceae</taxon>
        <taxon>Saccharopolyspora</taxon>
    </lineage>
</organism>
<name>A0A1H5ZLI6_9PSEU</name>
<feature type="domain" description="Nudix hydrolase" evidence="3">
    <location>
        <begin position="18"/>
        <end position="144"/>
    </location>
</feature>
<protein>
    <submittedName>
        <fullName evidence="4">8-oxo-dGTP diphosphatase</fullName>
    </submittedName>
</protein>
<dbReference type="EMBL" id="FOME01000022">
    <property type="protein sequence ID" value="SFF20954.1"/>
    <property type="molecule type" value="Genomic_DNA"/>
</dbReference>
<dbReference type="PRINTS" id="PR00502">
    <property type="entry name" value="NUDIXFAMILY"/>
</dbReference>
<dbReference type="Gene3D" id="3.90.79.10">
    <property type="entry name" value="Nucleoside Triphosphate Pyrophosphohydrolase"/>
    <property type="match status" value="1"/>
</dbReference>
<evidence type="ECO:0000313" key="4">
    <source>
        <dbReference type="EMBL" id="SEG36990.1"/>
    </source>
</evidence>
<evidence type="ECO:0000256" key="2">
    <source>
        <dbReference type="ARBA" id="ARBA00022801"/>
    </source>
</evidence>
<evidence type="ECO:0000313" key="7">
    <source>
        <dbReference type="Proteomes" id="UP000236729"/>
    </source>
</evidence>
<dbReference type="GO" id="GO:0016787">
    <property type="term" value="F:hydrolase activity"/>
    <property type="evidence" value="ECO:0007669"/>
    <property type="project" value="UniProtKB-KW"/>
</dbReference>
<dbReference type="InterPro" id="IPR020476">
    <property type="entry name" value="Nudix_hydrolase"/>
</dbReference>
<dbReference type="InterPro" id="IPR015797">
    <property type="entry name" value="NUDIX_hydrolase-like_dom_sf"/>
</dbReference>